<reference evidence="2" key="1">
    <citation type="submission" date="2021-01" db="EMBL/GenBank/DDBJ databases">
        <title>YIM 132084 draft genome.</title>
        <authorList>
            <person name="An D."/>
        </authorList>
    </citation>
    <scope>NUCLEOTIDE SEQUENCE</scope>
    <source>
        <strain evidence="2">YIM 132084</strain>
    </source>
</reference>
<feature type="transmembrane region" description="Helical" evidence="1">
    <location>
        <begin position="110"/>
        <end position="130"/>
    </location>
</feature>
<dbReference type="Proteomes" id="UP000663792">
    <property type="component" value="Unassembled WGS sequence"/>
</dbReference>
<keyword evidence="1" id="KW-1133">Transmembrane helix</keyword>
<comment type="caution">
    <text evidence="2">The sequence shown here is derived from an EMBL/GenBank/DDBJ whole genome shotgun (WGS) entry which is preliminary data.</text>
</comment>
<keyword evidence="1" id="KW-0472">Membrane</keyword>
<proteinExistence type="predicted"/>
<feature type="transmembrane region" description="Helical" evidence="1">
    <location>
        <begin position="6"/>
        <end position="27"/>
    </location>
</feature>
<protein>
    <recommendedName>
        <fullName evidence="4">DUF1453 family protein</fullName>
    </recommendedName>
</protein>
<evidence type="ECO:0000313" key="2">
    <source>
        <dbReference type="EMBL" id="MBM9469288.1"/>
    </source>
</evidence>
<keyword evidence="1" id="KW-0812">Transmembrane</keyword>
<keyword evidence="3" id="KW-1185">Reference proteome</keyword>
<gene>
    <name evidence="2" type="ORF">JL106_18530</name>
</gene>
<evidence type="ECO:0000313" key="3">
    <source>
        <dbReference type="Proteomes" id="UP000663792"/>
    </source>
</evidence>
<name>A0A938YGQ6_9ACTN</name>
<sequence>MPGPLSIILLVLVAALVVFLLGQQLFWSRLDLHRPWLLPVILAVVGILLMSLRPFPTAPLDLIASGILFVVAFLTGIAMAAITQFRAAVSPPPSRKIDTQVGQLDERTGWGGVAMLTILVVARVALSIVLKNDGARYLSTSGILLLLFAANRVAYVIAIRPRVRQATVRLGH</sequence>
<dbReference type="RefSeq" id="WP_205262234.1">
    <property type="nucleotide sequence ID" value="NZ_JAERWK010000025.1"/>
</dbReference>
<evidence type="ECO:0000256" key="1">
    <source>
        <dbReference type="SAM" id="Phobius"/>
    </source>
</evidence>
<organism evidence="2 3">
    <name type="scientific">Nakamurella leprariae</name>
    <dbReference type="NCBI Taxonomy" id="2803911"/>
    <lineage>
        <taxon>Bacteria</taxon>
        <taxon>Bacillati</taxon>
        <taxon>Actinomycetota</taxon>
        <taxon>Actinomycetes</taxon>
        <taxon>Nakamurellales</taxon>
        <taxon>Nakamurellaceae</taxon>
        <taxon>Nakamurella</taxon>
    </lineage>
</organism>
<feature type="transmembrane region" description="Helical" evidence="1">
    <location>
        <begin position="62"/>
        <end position="89"/>
    </location>
</feature>
<accession>A0A938YGQ6</accession>
<dbReference type="EMBL" id="JAERWK010000025">
    <property type="protein sequence ID" value="MBM9469288.1"/>
    <property type="molecule type" value="Genomic_DNA"/>
</dbReference>
<feature type="transmembrane region" description="Helical" evidence="1">
    <location>
        <begin position="36"/>
        <end position="56"/>
    </location>
</feature>
<evidence type="ECO:0008006" key="4">
    <source>
        <dbReference type="Google" id="ProtNLM"/>
    </source>
</evidence>
<dbReference type="AlphaFoldDB" id="A0A938YGQ6"/>
<feature type="transmembrane region" description="Helical" evidence="1">
    <location>
        <begin position="136"/>
        <end position="159"/>
    </location>
</feature>